<reference evidence="3" key="1">
    <citation type="submission" date="2025-08" db="UniProtKB">
        <authorList>
            <consortium name="RefSeq"/>
        </authorList>
    </citation>
    <scope>IDENTIFICATION</scope>
    <source>
        <tissue evidence="3">Spleen</tissue>
    </source>
</reference>
<dbReference type="OrthoDB" id="446113at2759"/>
<dbReference type="CTD" id="102898242"/>
<dbReference type="RefSeq" id="XP_006864189.1">
    <property type="nucleotide sequence ID" value="XM_006864127.1"/>
</dbReference>
<name>A0A9B0TMJ5_CHRAS</name>
<evidence type="ECO:0000313" key="2">
    <source>
        <dbReference type="Proteomes" id="UP000504623"/>
    </source>
</evidence>
<organism evidence="2 3">
    <name type="scientific">Chrysochloris asiatica</name>
    <name type="common">Cape golden mole</name>
    <dbReference type="NCBI Taxonomy" id="185453"/>
    <lineage>
        <taxon>Eukaryota</taxon>
        <taxon>Metazoa</taxon>
        <taxon>Chordata</taxon>
        <taxon>Craniata</taxon>
        <taxon>Vertebrata</taxon>
        <taxon>Euteleostomi</taxon>
        <taxon>Mammalia</taxon>
        <taxon>Eutheria</taxon>
        <taxon>Afrotheria</taxon>
        <taxon>Chrysochloridae</taxon>
        <taxon>Chrysochlorinae</taxon>
        <taxon>Chrysochloris</taxon>
    </lineage>
</organism>
<dbReference type="PANTHER" id="PTHR37457:SF1">
    <property type="entry name" value="SIMILAR TO HUMAN CHROMOSOME 6 OPEN READING FRAME 52"/>
    <property type="match status" value="1"/>
</dbReference>
<proteinExistence type="predicted"/>
<dbReference type="PANTHER" id="PTHR37457">
    <property type="entry name" value="TRNA SELENOCYSTEINE 1-ASSOCIATED PROTEIN 1-RELATED"/>
    <property type="match status" value="1"/>
</dbReference>
<gene>
    <name evidence="3" type="primary">LOC102828798</name>
</gene>
<dbReference type="Proteomes" id="UP000504623">
    <property type="component" value="Unplaced"/>
</dbReference>
<dbReference type="Pfam" id="PF17654">
    <property type="entry name" value="Trnau1ap"/>
    <property type="match status" value="1"/>
</dbReference>
<dbReference type="InterPro" id="IPR041085">
    <property type="entry name" value="TSAP1_C"/>
</dbReference>
<keyword evidence="2" id="KW-1185">Reference proteome</keyword>
<dbReference type="AlphaFoldDB" id="A0A9B0TMJ5"/>
<dbReference type="GeneID" id="102828798"/>
<evidence type="ECO:0000259" key="1">
    <source>
        <dbReference type="Pfam" id="PF17654"/>
    </source>
</evidence>
<sequence>MAGQRSYAGFHIAQQNHYYWYWQSLPSNIRVKRNFQPPQSYHCGPWYRHQHGGYLASGYSCSCAVAGRGAGAGLSSARETPEHSAGNPHRHCSIELLNQEFMVRSEEVYDALMNCHWQPLDTVHSEIPGKTPK</sequence>
<evidence type="ECO:0000313" key="3">
    <source>
        <dbReference type="RefSeq" id="XP_006864189.1"/>
    </source>
</evidence>
<dbReference type="InterPro" id="IPR040434">
    <property type="entry name" value="TSAP1"/>
</dbReference>
<protein>
    <recommendedName>
        <fullName evidence="1">tRNA selenocysteine 1-associated protein 1 C-terminal domain-containing protein</fullName>
    </recommendedName>
</protein>
<accession>A0A9B0TMJ5</accession>
<feature type="domain" description="tRNA selenocysteine 1-associated protein 1 C-terminal" evidence="1">
    <location>
        <begin position="16"/>
        <end position="128"/>
    </location>
</feature>